<dbReference type="InterPro" id="IPR003808">
    <property type="entry name" value="Fe-S_metab-assoc_dom"/>
</dbReference>
<sequence length="141" mass="16255">MTIKEIQNEIIDEFSMFDDWMQRYEYIIELGKSLPLIQEEYKTEENLIKGCQSKVWLQGEQKDDKIVFTADSDAILTKGIIAILIRAFSNQKAEDIINADTQFIDEIGLKEHLSATRANGLVSMIKNIKMYALAFDSKNRN</sequence>
<evidence type="ECO:0000256" key="1">
    <source>
        <dbReference type="ARBA" id="ARBA00010282"/>
    </source>
</evidence>
<dbReference type="Proteomes" id="UP000093343">
    <property type="component" value="Unassembled WGS sequence"/>
</dbReference>
<feature type="domain" description="Fe-S metabolism associated" evidence="2">
    <location>
        <begin position="12"/>
        <end position="130"/>
    </location>
</feature>
<evidence type="ECO:0000259" key="2">
    <source>
        <dbReference type="Pfam" id="PF02657"/>
    </source>
</evidence>
<dbReference type="PANTHER" id="PTHR43597:SF5">
    <property type="entry name" value="SUFE-LIKE PROTEIN 2, CHLOROPLASTIC"/>
    <property type="match status" value="1"/>
</dbReference>
<accession>A0ABX2XC71</accession>
<comment type="caution">
    <text evidence="3">The sequence shown here is derived from an EMBL/GenBank/DDBJ whole genome shotgun (WGS) entry which is preliminary data.</text>
</comment>
<keyword evidence="4" id="KW-1185">Reference proteome</keyword>
<dbReference type="RefSeq" id="WP_065451643.1">
    <property type="nucleotide sequence ID" value="NZ_LVEN01000046.1"/>
</dbReference>
<dbReference type="Gene3D" id="3.90.1010.10">
    <property type="match status" value="1"/>
</dbReference>
<proteinExistence type="inferred from homology"/>
<dbReference type="SUPFAM" id="SSF82649">
    <property type="entry name" value="SufE/NifU"/>
    <property type="match status" value="1"/>
</dbReference>
<gene>
    <name evidence="3" type="ORF">FLP_21965</name>
</gene>
<name>A0ABX2XC71_9FLAO</name>
<organism evidence="3 4">
    <name type="scientific">Flavobacterium piscis</name>
    <dbReference type="NCBI Taxonomy" id="1114874"/>
    <lineage>
        <taxon>Bacteria</taxon>
        <taxon>Pseudomonadati</taxon>
        <taxon>Bacteroidota</taxon>
        <taxon>Flavobacteriia</taxon>
        <taxon>Flavobacteriales</taxon>
        <taxon>Flavobacteriaceae</taxon>
        <taxon>Flavobacterium</taxon>
    </lineage>
</organism>
<evidence type="ECO:0000313" key="4">
    <source>
        <dbReference type="Proteomes" id="UP000093343"/>
    </source>
</evidence>
<reference evidence="4" key="1">
    <citation type="submission" date="2016-03" db="EMBL/GenBank/DDBJ databases">
        <title>Draft genome sequence of Paenibacillus glacialis DSM 22343.</title>
        <authorList>
            <person name="Shin S.-K."/>
            <person name="Yi H."/>
        </authorList>
    </citation>
    <scope>NUCLEOTIDE SEQUENCE [LARGE SCALE GENOMIC DNA]</scope>
    <source>
        <strain evidence="4">CCUG 60099</strain>
    </source>
</reference>
<dbReference type="EMBL" id="LVEN01000046">
    <property type="protein sequence ID" value="OCB69361.1"/>
    <property type="molecule type" value="Genomic_DNA"/>
</dbReference>
<comment type="similarity">
    <text evidence="1">Belongs to the SufE family.</text>
</comment>
<dbReference type="PANTHER" id="PTHR43597">
    <property type="entry name" value="SULFUR ACCEPTOR PROTEIN CSDE"/>
    <property type="match status" value="1"/>
</dbReference>
<protein>
    <submittedName>
        <fullName evidence="3">Fe-S metabolism protein SufE</fullName>
    </submittedName>
</protein>
<evidence type="ECO:0000313" key="3">
    <source>
        <dbReference type="EMBL" id="OCB69361.1"/>
    </source>
</evidence>
<dbReference type="Pfam" id="PF02657">
    <property type="entry name" value="SufE"/>
    <property type="match status" value="1"/>
</dbReference>